<reference evidence="9 10" key="1">
    <citation type="journal article" date="2024" name="Front. Microbiol.">
        <title>Novel thermophilic genera Geochorda gen. nov. and Carboxydochorda gen. nov. from the deep terrestrial subsurface reveal the ecophysiological diversity in the class Limnochordia.</title>
        <authorList>
            <person name="Karnachuk O.V."/>
            <person name="Lukina A.P."/>
            <person name="Avakyan M.R."/>
            <person name="Kadnikov V.V."/>
            <person name="Begmatov S."/>
            <person name="Beletsky A.V."/>
            <person name="Vlasova K.G."/>
            <person name="Novikov A.A."/>
            <person name="Shcherbakova V.A."/>
            <person name="Mardanov A.V."/>
            <person name="Ravin N.V."/>
        </authorList>
    </citation>
    <scope>NUCLEOTIDE SEQUENCE [LARGE SCALE GENOMIC DNA]</scope>
    <source>
        <strain evidence="9 10">L945</strain>
    </source>
</reference>
<sequence length="255" mass="27518">MKLSNFRMGPPWVGLANYERVLADAAFWRSIGFSLEFATVTTLVEVGIGLAIALFFWSQFRSSRAIVSLMLLPMMTAPSLLAIMFRLMLNDFVGIVPVTLQMFGLPQVSMLGPDWVWRTLVAIDAVQWTPFVFLLIYTGLQGLPEEIIEAASVDGASTGQTILRVIVPQLSPTLAATAFLRFIDTFRIFDSIYVLTGGGPGDLTTSASIYIYKQAFGNGDLGVGIAAAVILLTIIMAPVGLGTGRLFRAGGGERG</sequence>
<keyword evidence="2 7" id="KW-0813">Transport</keyword>
<dbReference type="EMBL" id="CP141615">
    <property type="protein sequence ID" value="WRP17582.1"/>
    <property type="molecule type" value="Genomic_DNA"/>
</dbReference>
<evidence type="ECO:0000256" key="7">
    <source>
        <dbReference type="RuleBase" id="RU363032"/>
    </source>
</evidence>
<keyword evidence="10" id="KW-1185">Reference proteome</keyword>
<dbReference type="Gene3D" id="1.10.3720.10">
    <property type="entry name" value="MetI-like"/>
    <property type="match status" value="1"/>
</dbReference>
<comment type="similarity">
    <text evidence="7">Belongs to the binding-protein-dependent transport system permease family.</text>
</comment>
<name>A0ABZ1BXS2_9FIRM</name>
<evidence type="ECO:0000256" key="4">
    <source>
        <dbReference type="ARBA" id="ARBA00022692"/>
    </source>
</evidence>
<dbReference type="InterPro" id="IPR035906">
    <property type="entry name" value="MetI-like_sf"/>
</dbReference>
<dbReference type="Proteomes" id="UP001332192">
    <property type="component" value="Chromosome"/>
</dbReference>
<feature type="transmembrane region" description="Helical" evidence="7">
    <location>
        <begin position="69"/>
        <end position="89"/>
    </location>
</feature>
<feature type="domain" description="ABC transmembrane type-1" evidence="8">
    <location>
        <begin position="31"/>
        <end position="242"/>
    </location>
</feature>
<evidence type="ECO:0000313" key="10">
    <source>
        <dbReference type="Proteomes" id="UP001332192"/>
    </source>
</evidence>
<gene>
    <name evidence="9" type="ORF">U7230_00760</name>
</gene>
<evidence type="ECO:0000256" key="6">
    <source>
        <dbReference type="ARBA" id="ARBA00023136"/>
    </source>
</evidence>
<comment type="subcellular location">
    <subcellularLocation>
        <location evidence="1 7">Cell membrane</location>
        <topology evidence="1 7">Multi-pass membrane protein</topology>
    </subcellularLocation>
</comment>
<evidence type="ECO:0000256" key="5">
    <source>
        <dbReference type="ARBA" id="ARBA00022989"/>
    </source>
</evidence>
<dbReference type="RefSeq" id="WP_324716852.1">
    <property type="nucleotide sequence ID" value="NZ_CP141615.1"/>
</dbReference>
<feature type="transmembrane region" description="Helical" evidence="7">
    <location>
        <begin position="37"/>
        <end position="57"/>
    </location>
</feature>
<evidence type="ECO:0000313" key="9">
    <source>
        <dbReference type="EMBL" id="WRP17582.1"/>
    </source>
</evidence>
<dbReference type="Pfam" id="PF00528">
    <property type="entry name" value="BPD_transp_1"/>
    <property type="match status" value="1"/>
</dbReference>
<proteinExistence type="inferred from homology"/>
<keyword evidence="5 7" id="KW-1133">Transmembrane helix</keyword>
<keyword evidence="4 7" id="KW-0812">Transmembrane</keyword>
<dbReference type="CDD" id="cd06261">
    <property type="entry name" value="TM_PBP2"/>
    <property type="match status" value="1"/>
</dbReference>
<dbReference type="PANTHER" id="PTHR43005:SF1">
    <property type="entry name" value="SPERMIDINE_PUTRESCINE TRANSPORT SYSTEM PERMEASE PROTEIN"/>
    <property type="match status" value="1"/>
</dbReference>
<protein>
    <submittedName>
        <fullName evidence="9">Sugar ABC transporter permease</fullName>
    </submittedName>
</protein>
<evidence type="ECO:0000256" key="2">
    <source>
        <dbReference type="ARBA" id="ARBA00022448"/>
    </source>
</evidence>
<dbReference type="InterPro" id="IPR000515">
    <property type="entry name" value="MetI-like"/>
</dbReference>
<keyword evidence="6 7" id="KW-0472">Membrane</keyword>
<evidence type="ECO:0000256" key="3">
    <source>
        <dbReference type="ARBA" id="ARBA00022475"/>
    </source>
</evidence>
<keyword evidence="3" id="KW-1003">Cell membrane</keyword>
<organism evidence="9 10">
    <name type="scientific">Carboxydichorda subterranea</name>
    <dbReference type="NCBI Taxonomy" id="3109565"/>
    <lineage>
        <taxon>Bacteria</taxon>
        <taxon>Bacillati</taxon>
        <taxon>Bacillota</taxon>
        <taxon>Limnochordia</taxon>
        <taxon>Limnochordales</taxon>
        <taxon>Geochordaceae</taxon>
        <taxon>Carboxydichorda</taxon>
    </lineage>
</organism>
<feature type="transmembrane region" description="Helical" evidence="7">
    <location>
        <begin position="221"/>
        <end position="241"/>
    </location>
</feature>
<dbReference type="PROSITE" id="PS50928">
    <property type="entry name" value="ABC_TM1"/>
    <property type="match status" value="1"/>
</dbReference>
<feature type="transmembrane region" description="Helical" evidence="7">
    <location>
        <begin position="115"/>
        <end position="137"/>
    </location>
</feature>
<accession>A0ABZ1BXS2</accession>
<dbReference type="SUPFAM" id="SSF161098">
    <property type="entry name" value="MetI-like"/>
    <property type="match status" value="1"/>
</dbReference>
<evidence type="ECO:0000256" key="1">
    <source>
        <dbReference type="ARBA" id="ARBA00004651"/>
    </source>
</evidence>
<dbReference type="PANTHER" id="PTHR43005">
    <property type="entry name" value="BLR7065 PROTEIN"/>
    <property type="match status" value="1"/>
</dbReference>
<evidence type="ECO:0000259" key="8">
    <source>
        <dbReference type="PROSITE" id="PS50928"/>
    </source>
</evidence>